<name>A0A1J0GP19_9CAUD</name>
<organism evidence="1 2">
    <name type="scientific">Streptomyces phage Joe</name>
    <dbReference type="NCBI Taxonomy" id="1913034"/>
    <lineage>
        <taxon>Viruses</taxon>
        <taxon>Duplodnaviria</taxon>
        <taxon>Heunggongvirae</taxon>
        <taxon>Uroviricota</taxon>
        <taxon>Caudoviricetes</taxon>
        <taxon>Arquatrovirinae</taxon>
        <taxon>Camvirus</taxon>
        <taxon>Camvirus joe</taxon>
    </lineage>
</organism>
<keyword evidence="2" id="KW-1185">Reference proteome</keyword>
<sequence length="38" mass="3994">MISSDLSLRTARSQWVGGDSNPAVCLSPYAHTVTQSSA</sequence>
<proteinExistence type="predicted"/>
<gene>
    <name evidence="1" type="ORF">Joe_78</name>
</gene>
<dbReference type="EMBL" id="KX815338">
    <property type="protein sequence ID" value="APC43318.1"/>
    <property type="molecule type" value="Genomic_DNA"/>
</dbReference>
<dbReference type="Proteomes" id="UP000225416">
    <property type="component" value="Segment"/>
</dbReference>
<evidence type="ECO:0000313" key="1">
    <source>
        <dbReference type="EMBL" id="APC43318.1"/>
    </source>
</evidence>
<reference evidence="1 2" key="1">
    <citation type="submission" date="2016-09" db="EMBL/GenBank/DDBJ databases">
        <title>DNA sequence of the Streptomyces Phage Joe and characterization of phiJoe genome integration and excision.</title>
        <authorList>
            <person name="Fogg P.C.M."/>
            <person name="Haley J.A."/>
            <person name="Margaret S.C.M."/>
        </authorList>
    </citation>
    <scope>NUCLEOTIDE SEQUENCE [LARGE SCALE GENOMIC DNA]</scope>
</reference>
<accession>A0A1J0GP19</accession>
<evidence type="ECO:0000313" key="2">
    <source>
        <dbReference type="Proteomes" id="UP000225416"/>
    </source>
</evidence>
<protein>
    <submittedName>
        <fullName evidence="1">Uncharacterized protein</fullName>
    </submittedName>
</protein>